<evidence type="ECO:0000313" key="2">
    <source>
        <dbReference type="Proteomes" id="UP000178098"/>
    </source>
</evidence>
<comment type="caution">
    <text evidence="1">The sequence shown here is derived from an EMBL/GenBank/DDBJ whole genome shotgun (WGS) entry which is preliminary data.</text>
</comment>
<proteinExistence type="predicted"/>
<dbReference type="EMBL" id="MFZT01000029">
    <property type="protein sequence ID" value="OGK30325.1"/>
    <property type="molecule type" value="Genomic_DNA"/>
</dbReference>
<protein>
    <submittedName>
        <fullName evidence="1">Uncharacterized protein</fullName>
    </submittedName>
</protein>
<dbReference type="AlphaFoldDB" id="A0A1F7HGV8"/>
<dbReference type="Proteomes" id="UP000178098">
    <property type="component" value="Unassembled WGS sequence"/>
</dbReference>
<organism evidence="1 2">
    <name type="scientific">Candidatus Roizmanbacteria bacterium RIFCSPHIGHO2_02_FULL_43_11</name>
    <dbReference type="NCBI Taxonomy" id="1802043"/>
    <lineage>
        <taxon>Bacteria</taxon>
        <taxon>Candidatus Roizmaniibacteriota</taxon>
    </lineage>
</organism>
<sequence>MPHVAMWACNVCSSEYFDKEDAATCETYGVPEATYSVGTRFGPNGEWTVRSVDIRRYRVPSSKPGSGGLVDGHTTAYTLIQGTPGKGPFDLLHLGEEAIRRRFGQPYTFG</sequence>
<gene>
    <name evidence="1" type="ORF">A3D08_03620</name>
</gene>
<evidence type="ECO:0000313" key="1">
    <source>
        <dbReference type="EMBL" id="OGK30325.1"/>
    </source>
</evidence>
<accession>A0A1F7HGV8</accession>
<reference evidence="1 2" key="1">
    <citation type="journal article" date="2016" name="Nat. Commun.">
        <title>Thousands of microbial genomes shed light on interconnected biogeochemical processes in an aquifer system.</title>
        <authorList>
            <person name="Anantharaman K."/>
            <person name="Brown C.T."/>
            <person name="Hug L.A."/>
            <person name="Sharon I."/>
            <person name="Castelle C.J."/>
            <person name="Probst A.J."/>
            <person name="Thomas B.C."/>
            <person name="Singh A."/>
            <person name="Wilkins M.J."/>
            <person name="Karaoz U."/>
            <person name="Brodie E.L."/>
            <person name="Williams K.H."/>
            <person name="Hubbard S.S."/>
            <person name="Banfield J.F."/>
        </authorList>
    </citation>
    <scope>NUCLEOTIDE SEQUENCE [LARGE SCALE GENOMIC DNA]</scope>
</reference>
<name>A0A1F7HGV8_9BACT</name>